<name>A0A0A2FVK3_9PORP</name>
<dbReference type="EMBL" id="JQJC01000020">
    <property type="protein sequence ID" value="KGN94105.1"/>
    <property type="molecule type" value="Genomic_DNA"/>
</dbReference>
<dbReference type="Proteomes" id="UP000030136">
    <property type="component" value="Unassembled WGS sequence"/>
</dbReference>
<dbReference type="AlphaFoldDB" id="A0A0A2FVK3"/>
<evidence type="ECO:0000256" key="1">
    <source>
        <dbReference type="SAM" id="Phobius"/>
    </source>
</evidence>
<dbReference type="EMBL" id="LS483447">
    <property type="protein sequence ID" value="SQH73912.1"/>
    <property type="molecule type" value="Genomic_DNA"/>
</dbReference>
<dbReference type="KEGG" id="pcre:NCTC12858_01790"/>
<sequence length="73" mass="8238">MKTTLIVLVITLLLLVLGVFLMAVKVFFVKGGSFPTGHVSDVPALRRKGIQCHRSQMQQAEERMSLQQRINQE</sequence>
<dbReference type="Proteomes" id="UP000249300">
    <property type="component" value="Chromosome 1"/>
</dbReference>
<evidence type="ECO:0000313" key="4">
    <source>
        <dbReference type="Proteomes" id="UP000030136"/>
    </source>
</evidence>
<keyword evidence="1" id="KW-0812">Transmembrane</keyword>
<proteinExistence type="predicted"/>
<organism evidence="2 4">
    <name type="scientific">Porphyromonas crevioricanis</name>
    <dbReference type="NCBI Taxonomy" id="393921"/>
    <lineage>
        <taxon>Bacteria</taxon>
        <taxon>Pseudomonadati</taxon>
        <taxon>Bacteroidota</taxon>
        <taxon>Bacteroidia</taxon>
        <taxon>Bacteroidales</taxon>
        <taxon>Porphyromonadaceae</taxon>
        <taxon>Porphyromonas</taxon>
    </lineage>
</organism>
<evidence type="ECO:0000313" key="2">
    <source>
        <dbReference type="EMBL" id="KGN94105.1"/>
    </source>
</evidence>
<gene>
    <name evidence="2" type="ORF">HQ38_06050</name>
    <name evidence="3" type="ORF">NCTC12858_01790</name>
</gene>
<evidence type="ECO:0000313" key="3">
    <source>
        <dbReference type="EMBL" id="SQH73912.1"/>
    </source>
</evidence>
<keyword evidence="5" id="KW-1185">Reference proteome</keyword>
<dbReference type="OrthoDB" id="1123156at2"/>
<dbReference type="RefSeq" id="WP_023936481.1">
    <property type="nucleotide sequence ID" value="NZ_FUXH01000003.1"/>
</dbReference>
<accession>A0A0A2FVK3</accession>
<keyword evidence="1" id="KW-0472">Membrane</keyword>
<reference evidence="3 5" key="2">
    <citation type="submission" date="2018-06" db="EMBL/GenBank/DDBJ databases">
        <authorList>
            <consortium name="Pathogen Informatics"/>
            <person name="Doyle S."/>
        </authorList>
    </citation>
    <scope>NUCLEOTIDE SEQUENCE [LARGE SCALE GENOMIC DNA]</scope>
    <source>
        <strain evidence="3 5">NCTC12858</strain>
    </source>
</reference>
<reference evidence="2 4" key="1">
    <citation type="submission" date="2014-08" db="EMBL/GenBank/DDBJ databases">
        <title>Porphyromonas crevioricanis strain:COT-253_OH1447 Genome sequencing.</title>
        <authorList>
            <person name="Wallis C."/>
            <person name="Deusch O."/>
            <person name="O'Flynn C."/>
            <person name="Davis I."/>
            <person name="Jospin G."/>
            <person name="Darling A.E."/>
            <person name="Coil D.A."/>
            <person name="Alexiev A."/>
            <person name="Horsfall A."/>
            <person name="Kirkwood N."/>
            <person name="Harris S."/>
            <person name="Eisen J.A."/>
        </authorList>
    </citation>
    <scope>NUCLEOTIDE SEQUENCE [LARGE SCALE GENOMIC DNA]</scope>
    <source>
        <strain evidence="4">COT-253 OH1447</strain>
        <strain evidence="2">COT-253_OH1447</strain>
    </source>
</reference>
<feature type="transmembrane region" description="Helical" evidence="1">
    <location>
        <begin position="6"/>
        <end position="28"/>
    </location>
</feature>
<evidence type="ECO:0000313" key="5">
    <source>
        <dbReference type="Proteomes" id="UP000249300"/>
    </source>
</evidence>
<protein>
    <submittedName>
        <fullName evidence="2">Uncharacterized protein</fullName>
    </submittedName>
</protein>
<keyword evidence="1" id="KW-1133">Transmembrane helix</keyword>